<evidence type="ECO:0000313" key="4">
    <source>
        <dbReference type="Proteomes" id="UP000526003"/>
    </source>
</evidence>
<feature type="chain" id="PRO_5030518351" description="DUF4124 domain-containing protein" evidence="2">
    <location>
        <begin position="21"/>
        <end position="115"/>
    </location>
</feature>
<evidence type="ECO:0000313" key="3">
    <source>
        <dbReference type="EMBL" id="MBC2693381.1"/>
    </source>
</evidence>
<evidence type="ECO:0000256" key="2">
    <source>
        <dbReference type="SAM" id="SignalP"/>
    </source>
</evidence>
<keyword evidence="2" id="KW-0732">Signal</keyword>
<dbReference type="Proteomes" id="UP000526003">
    <property type="component" value="Unassembled WGS sequence"/>
</dbReference>
<keyword evidence="4" id="KW-1185">Reference proteome</keyword>
<evidence type="ECO:0008006" key="5">
    <source>
        <dbReference type="Google" id="ProtNLM"/>
    </source>
</evidence>
<dbReference type="EMBL" id="JACMYG010000048">
    <property type="protein sequence ID" value="MBC2693381.1"/>
    <property type="molecule type" value="Genomic_DNA"/>
</dbReference>
<dbReference type="AlphaFoldDB" id="A0A7X1GJ89"/>
<sequence length="115" mass="12583">MPSWIRCLSLIALLCPTASAQVMTVQRCEAADGRITFTSTACKTGERLSLQQVRTYLPGSTTEVYPETAVLPEAEHLQAADRANKAKDGQSAQSRFAEQGWVRQKAKSQTAKSPR</sequence>
<comment type="caution">
    <text evidence="3">The sequence shown here is derived from an EMBL/GenBank/DDBJ whole genome shotgun (WGS) entry which is preliminary data.</text>
</comment>
<evidence type="ECO:0000256" key="1">
    <source>
        <dbReference type="SAM" id="MobiDB-lite"/>
    </source>
</evidence>
<reference evidence="3 4" key="1">
    <citation type="submission" date="2020-08" db="EMBL/GenBank/DDBJ databases">
        <title>Pseudomonas sp. nov.</title>
        <authorList>
            <person name="Gieschler S."/>
            <person name="Fiedler G."/>
            <person name="Brinks E."/>
            <person name="Boehnlein C."/>
            <person name="Franz C.M.A.P."/>
            <person name="Kabisch J."/>
        </authorList>
    </citation>
    <scope>NUCLEOTIDE SEQUENCE [LARGE SCALE GENOMIC DNA]</scope>
    <source>
        <strain evidence="3 4">MBT-1</strain>
    </source>
</reference>
<protein>
    <recommendedName>
        <fullName evidence="5">DUF4124 domain-containing protein</fullName>
    </recommendedName>
</protein>
<gene>
    <name evidence="3" type="ORF">H7995_26715</name>
</gene>
<proteinExistence type="predicted"/>
<feature type="region of interest" description="Disordered" evidence="1">
    <location>
        <begin position="75"/>
        <end position="115"/>
    </location>
</feature>
<accession>A0A7X1GJ89</accession>
<organism evidence="3 4">
    <name type="scientific">Pseudomonas kielensis</name>
    <dbReference type="NCBI Taxonomy" id="2762577"/>
    <lineage>
        <taxon>Bacteria</taxon>
        <taxon>Pseudomonadati</taxon>
        <taxon>Pseudomonadota</taxon>
        <taxon>Gammaproteobacteria</taxon>
        <taxon>Pseudomonadales</taxon>
        <taxon>Pseudomonadaceae</taxon>
        <taxon>Pseudomonas</taxon>
    </lineage>
</organism>
<name>A0A7X1GJ89_9PSED</name>
<feature type="signal peptide" evidence="2">
    <location>
        <begin position="1"/>
        <end position="20"/>
    </location>
</feature>
<feature type="compositionally biased region" description="Basic and acidic residues" evidence="1">
    <location>
        <begin position="75"/>
        <end position="88"/>
    </location>
</feature>